<dbReference type="AlphaFoldDB" id="A0A5N5X0C2"/>
<accession>A0A5N5X0C2</accession>
<protein>
    <submittedName>
        <fullName evidence="2">Uncharacterized protein</fullName>
    </submittedName>
</protein>
<keyword evidence="3" id="KW-1185">Reference proteome</keyword>
<name>A0A5N5X0C2_9EURO</name>
<feature type="chain" id="PRO_5024979821" evidence="1">
    <location>
        <begin position="19"/>
        <end position="93"/>
    </location>
</feature>
<evidence type="ECO:0000313" key="3">
    <source>
        <dbReference type="Proteomes" id="UP000326565"/>
    </source>
</evidence>
<reference evidence="2 3" key="1">
    <citation type="submission" date="2019-04" db="EMBL/GenBank/DDBJ databases">
        <title>Friends and foes A comparative genomics study of 23 Aspergillus species from section Flavi.</title>
        <authorList>
            <consortium name="DOE Joint Genome Institute"/>
            <person name="Kjaerbolling I."/>
            <person name="Vesth T."/>
            <person name="Frisvad J.C."/>
            <person name="Nybo J.L."/>
            <person name="Theobald S."/>
            <person name="Kildgaard S."/>
            <person name="Isbrandt T."/>
            <person name="Kuo A."/>
            <person name="Sato A."/>
            <person name="Lyhne E.K."/>
            <person name="Kogle M.E."/>
            <person name="Wiebenga A."/>
            <person name="Kun R.S."/>
            <person name="Lubbers R.J."/>
            <person name="Makela M.R."/>
            <person name="Barry K."/>
            <person name="Chovatia M."/>
            <person name="Clum A."/>
            <person name="Daum C."/>
            <person name="Haridas S."/>
            <person name="He G."/>
            <person name="LaButti K."/>
            <person name="Lipzen A."/>
            <person name="Mondo S."/>
            <person name="Riley R."/>
            <person name="Salamov A."/>
            <person name="Simmons B.A."/>
            <person name="Magnuson J.K."/>
            <person name="Henrissat B."/>
            <person name="Mortensen U.H."/>
            <person name="Larsen T.O."/>
            <person name="Devries R.P."/>
            <person name="Grigoriev I.V."/>
            <person name="Machida M."/>
            <person name="Baker S.E."/>
            <person name="Andersen M.R."/>
        </authorList>
    </citation>
    <scope>NUCLEOTIDE SEQUENCE [LARGE SCALE GENOMIC DNA]</scope>
    <source>
        <strain evidence="2 3">CBS 151.66</strain>
    </source>
</reference>
<proteinExistence type="predicted"/>
<gene>
    <name evidence="2" type="ORF">BDV29DRAFT_156808</name>
</gene>
<sequence length="93" mass="10221">MKLTSTFVALFLSLSVSAMPVASAEANASLNVEHVEARSVKCRFKGYGWKKVKCFYQGADFEHSWLDVGRGTSINAKDLDMTTCNLKDIPSCP</sequence>
<dbReference type="EMBL" id="ML732213">
    <property type="protein sequence ID" value="KAB8074201.1"/>
    <property type="molecule type" value="Genomic_DNA"/>
</dbReference>
<evidence type="ECO:0000256" key="1">
    <source>
        <dbReference type="SAM" id="SignalP"/>
    </source>
</evidence>
<evidence type="ECO:0000313" key="2">
    <source>
        <dbReference type="EMBL" id="KAB8074201.1"/>
    </source>
</evidence>
<organism evidence="2 3">
    <name type="scientific">Aspergillus leporis</name>
    <dbReference type="NCBI Taxonomy" id="41062"/>
    <lineage>
        <taxon>Eukaryota</taxon>
        <taxon>Fungi</taxon>
        <taxon>Dikarya</taxon>
        <taxon>Ascomycota</taxon>
        <taxon>Pezizomycotina</taxon>
        <taxon>Eurotiomycetes</taxon>
        <taxon>Eurotiomycetidae</taxon>
        <taxon>Eurotiales</taxon>
        <taxon>Aspergillaceae</taxon>
        <taxon>Aspergillus</taxon>
        <taxon>Aspergillus subgen. Circumdati</taxon>
    </lineage>
</organism>
<feature type="signal peptide" evidence="1">
    <location>
        <begin position="1"/>
        <end position="18"/>
    </location>
</feature>
<keyword evidence="1" id="KW-0732">Signal</keyword>
<dbReference type="OrthoDB" id="4476213at2759"/>
<dbReference type="Proteomes" id="UP000326565">
    <property type="component" value="Unassembled WGS sequence"/>
</dbReference>